<dbReference type="SFLD" id="SFLDG01082">
    <property type="entry name" value="B12-binding_domain_containing"/>
    <property type="match status" value="1"/>
</dbReference>
<comment type="cofactor">
    <cofactor evidence="1">
        <name>[4Fe-4S] cluster</name>
        <dbReference type="ChEBI" id="CHEBI:49883"/>
    </cofactor>
</comment>
<dbReference type="RefSeq" id="WP_406700418.1">
    <property type="nucleotide sequence ID" value="NZ_CP155447.1"/>
</dbReference>
<dbReference type="SMART" id="SM00729">
    <property type="entry name" value="Elp3"/>
    <property type="match status" value="1"/>
</dbReference>
<dbReference type="Pfam" id="PF02310">
    <property type="entry name" value="B12-binding"/>
    <property type="match status" value="1"/>
</dbReference>
<evidence type="ECO:0000256" key="2">
    <source>
        <dbReference type="ARBA" id="ARBA00022603"/>
    </source>
</evidence>
<dbReference type="GO" id="GO:0031419">
    <property type="term" value="F:cobalamin binding"/>
    <property type="evidence" value="ECO:0007669"/>
    <property type="project" value="InterPro"/>
</dbReference>
<keyword evidence="7" id="KW-0411">Iron-sulfur</keyword>
<keyword evidence="6" id="KW-0408">Iron</keyword>
<dbReference type="PROSITE" id="PS51332">
    <property type="entry name" value="B12_BINDING"/>
    <property type="match status" value="1"/>
</dbReference>
<evidence type="ECO:0000256" key="7">
    <source>
        <dbReference type="ARBA" id="ARBA00023014"/>
    </source>
</evidence>
<dbReference type="EMBL" id="CP155447">
    <property type="protein sequence ID" value="XBH07579.1"/>
    <property type="molecule type" value="Genomic_DNA"/>
</dbReference>
<dbReference type="InterPro" id="IPR051198">
    <property type="entry name" value="BchE-like"/>
</dbReference>
<evidence type="ECO:0000259" key="9">
    <source>
        <dbReference type="PROSITE" id="PS51918"/>
    </source>
</evidence>
<dbReference type="SUPFAM" id="SSF102114">
    <property type="entry name" value="Radical SAM enzymes"/>
    <property type="match status" value="1"/>
</dbReference>
<evidence type="ECO:0000256" key="4">
    <source>
        <dbReference type="ARBA" id="ARBA00022691"/>
    </source>
</evidence>
<proteinExistence type="predicted"/>
<dbReference type="GO" id="GO:0051539">
    <property type="term" value="F:4 iron, 4 sulfur cluster binding"/>
    <property type="evidence" value="ECO:0007669"/>
    <property type="project" value="UniProtKB-KW"/>
</dbReference>
<dbReference type="InterPro" id="IPR034466">
    <property type="entry name" value="Methyltransferase_Class_B"/>
</dbReference>
<dbReference type="GO" id="GO:0005829">
    <property type="term" value="C:cytosol"/>
    <property type="evidence" value="ECO:0007669"/>
    <property type="project" value="TreeGrafter"/>
</dbReference>
<dbReference type="SFLD" id="SFLDS00029">
    <property type="entry name" value="Radical_SAM"/>
    <property type="match status" value="1"/>
</dbReference>
<dbReference type="InterPro" id="IPR058240">
    <property type="entry name" value="rSAM_sf"/>
</dbReference>
<dbReference type="PROSITE" id="PS51918">
    <property type="entry name" value="RADICAL_SAM"/>
    <property type="match status" value="1"/>
</dbReference>
<dbReference type="Pfam" id="PF04055">
    <property type="entry name" value="Radical_SAM"/>
    <property type="match status" value="1"/>
</dbReference>
<name>A0AAU7CQ83_9BACT</name>
<accession>A0AAU7CQ83</accession>
<keyword evidence="4" id="KW-0949">S-adenosyl-L-methionine</keyword>
<keyword evidence="5" id="KW-0479">Metal-binding</keyword>
<dbReference type="InterPro" id="IPR006638">
    <property type="entry name" value="Elp3/MiaA/NifB-like_rSAM"/>
</dbReference>
<reference evidence="10" key="1">
    <citation type="submission" date="2024-05" db="EMBL/GenBank/DDBJ databases">
        <title>Planctomycetes of the genus Singulisphaera possess chitinolytic capabilities.</title>
        <authorList>
            <person name="Ivanova A."/>
        </authorList>
    </citation>
    <scope>NUCLEOTIDE SEQUENCE</scope>
    <source>
        <strain evidence="10">Ch08T</strain>
    </source>
</reference>
<keyword evidence="3" id="KW-0808">Transferase</keyword>
<feature type="domain" description="Radical SAM core" evidence="9">
    <location>
        <begin position="157"/>
        <end position="371"/>
    </location>
</feature>
<organism evidence="10">
    <name type="scientific">Singulisphaera sp. Ch08</name>
    <dbReference type="NCBI Taxonomy" id="3120278"/>
    <lineage>
        <taxon>Bacteria</taxon>
        <taxon>Pseudomonadati</taxon>
        <taxon>Planctomycetota</taxon>
        <taxon>Planctomycetia</taxon>
        <taxon>Isosphaerales</taxon>
        <taxon>Isosphaeraceae</taxon>
        <taxon>Singulisphaera</taxon>
    </lineage>
</organism>
<dbReference type="CDD" id="cd02068">
    <property type="entry name" value="radical_SAM_B12_BD"/>
    <property type="match status" value="1"/>
</dbReference>
<dbReference type="GO" id="GO:0003824">
    <property type="term" value="F:catalytic activity"/>
    <property type="evidence" value="ECO:0007669"/>
    <property type="project" value="InterPro"/>
</dbReference>
<evidence type="ECO:0000259" key="8">
    <source>
        <dbReference type="PROSITE" id="PS51332"/>
    </source>
</evidence>
<dbReference type="SFLD" id="SFLDG01123">
    <property type="entry name" value="methyltransferase_(Class_B)"/>
    <property type="match status" value="1"/>
</dbReference>
<dbReference type="GO" id="GO:0046872">
    <property type="term" value="F:metal ion binding"/>
    <property type="evidence" value="ECO:0007669"/>
    <property type="project" value="UniProtKB-KW"/>
</dbReference>
<dbReference type="Gene3D" id="3.80.30.20">
    <property type="entry name" value="tm_1862 like domain"/>
    <property type="match status" value="1"/>
</dbReference>
<dbReference type="InterPro" id="IPR007197">
    <property type="entry name" value="rSAM"/>
</dbReference>
<gene>
    <name evidence="10" type="ORF">V5E97_16550</name>
</gene>
<keyword evidence="2" id="KW-0489">Methyltransferase</keyword>
<evidence type="ECO:0000313" key="10">
    <source>
        <dbReference type="EMBL" id="XBH07579.1"/>
    </source>
</evidence>
<evidence type="ECO:0000256" key="5">
    <source>
        <dbReference type="ARBA" id="ARBA00022723"/>
    </source>
</evidence>
<dbReference type="CDD" id="cd01335">
    <property type="entry name" value="Radical_SAM"/>
    <property type="match status" value="1"/>
</dbReference>
<protein>
    <submittedName>
        <fullName evidence="10">Radical SAM protein</fullName>
    </submittedName>
</protein>
<dbReference type="PANTHER" id="PTHR43409:SF7">
    <property type="entry name" value="BLL1977 PROTEIN"/>
    <property type="match status" value="1"/>
</dbReference>
<evidence type="ECO:0000256" key="1">
    <source>
        <dbReference type="ARBA" id="ARBA00001966"/>
    </source>
</evidence>
<dbReference type="AlphaFoldDB" id="A0AAU7CQ83"/>
<evidence type="ECO:0000256" key="3">
    <source>
        <dbReference type="ARBA" id="ARBA00022679"/>
    </source>
</evidence>
<sequence length="437" mass="50026">MKVLLVQPSRLEPDGSVYRNKTRWLLGMTLPYLAALTPPDIDVAIKDDLYEDIDFSEPCDLVGLTCMSHQASRAYQIADEFRKRGVPVVIGGFHATLAPDEALQHADGVVIGEAEGVWLKVLNDAASGRLEGRYLSSQLSDLKGLPTPRYDLLDLRRYRIPNLPAQTTRGCPYACSYCEVTQVYGARFRYRPPEEVVEEVRVLMSLGKRKFVYFVDDIFNAHRKHAFAVMEGLRPLKVAWTCLCTANVGDDAEMLDLMRASGCRHINIGMESVSPESLKSVNKKQNHADKYAEQFAAIRKRGIEFSLNVMFGLDGDTKESFDATVTKLIEYRAPLSFMFILSPRVGLKIRDELMAQGRIDHSDWDRYHSYECVFEPKNMTRQELEDGFWRAQRQFYSYGSIAKRILYPPNRHTLQSLIPNLFFRWGVNRKIHPLTYY</sequence>
<dbReference type="Gene3D" id="3.40.50.280">
    <property type="entry name" value="Cobalamin-binding domain"/>
    <property type="match status" value="1"/>
</dbReference>
<dbReference type="PANTHER" id="PTHR43409">
    <property type="entry name" value="ANAEROBIC MAGNESIUM-PROTOPORPHYRIN IX MONOMETHYL ESTER CYCLASE-RELATED"/>
    <property type="match status" value="1"/>
</dbReference>
<dbReference type="InterPro" id="IPR023404">
    <property type="entry name" value="rSAM_horseshoe"/>
</dbReference>
<feature type="domain" description="B12-binding" evidence="8">
    <location>
        <begin position="47"/>
        <end position="132"/>
    </location>
</feature>
<dbReference type="InterPro" id="IPR006158">
    <property type="entry name" value="Cobalamin-bd"/>
</dbReference>
<evidence type="ECO:0000256" key="6">
    <source>
        <dbReference type="ARBA" id="ARBA00023004"/>
    </source>
</evidence>